<accession>I4YWL6</accession>
<keyword evidence="2 6" id="KW-0732">Signal</keyword>
<protein>
    <recommendedName>
        <fullName evidence="7">Outer membrane protein beta-barrel domain-containing protein</fullName>
    </recommendedName>
</protein>
<dbReference type="InterPro" id="IPR051692">
    <property type="entry name" value="OMP-like"/>
</dbReference>
<dbReference type="Proteomes" id="UP000003947">
    <property type="component" value="Unassembled WGS sequence"/>
</dbReference>
<keyword evidence="3" id="KW-0472">Membrane</keyword>
<dbReference type="OrthoDB" id="8016903at2"/>
<feature type="chain" id="PRO_5003699260" description="Outer membrane protein beta-barrel domain-containing protein" evidence="6">
    <location>
        <begin position="19"/>
        <end position="252"/>
    </location>
</feature>
<evidence type="ECO:0000256" key="2">
    <source>
        <dbReference type="ARBA" id="ARBA00022729"/>
    </source>
</evidence>
<dbReference type="SUPFAM" id="SSF56925">
    <property type="entry name" value="OMPA-like"/>
    <property type="match status" value="1"/>
</dbReference>
<dbReference type="GO" id="GO:0009279">
    <property type="term" value="C:cell outer membrane"/>
    <property type="evidence" value="ECO:0007669"/>
    <property type="project" value="UniProtKB-SubCell"/>
</dbReference>
<name>I4YWL6_9HYPH</name>
<dbReference type="EMBL" id="JH660645">
    <property type="protein sequence ID" value="EIM28358.1"/>
    <property type="molecule type" value="Genomic_DNA"/>
</dbReference>
<feature type="domain" description="Outer membrane protein beta-barrel" evidence="7">
    <location>
        <begin position="26"/>
        <end position="229"/>
    </location>
</feature>
<dbReference type="PANTHER" id="PTHR34001:SF3">
    <property type="entry name" value="BLL7405 PROTEIN"/>
    <property type="match status" value="1"/>
</dbReference>
<dbReference type="Pfam" id="PF13505">
    <property type="entry name" value="OMP_b-brl"/>
    <property type="match status" value="1"/>
</dbReference>
<evidence type="ECO:0000256" key="5">
    <source>
        <dbReference type="ARBA" id="ARBA00038306"/>
    </source>
</evidence>
<evidence type="ECO:0000256" key="4">
    <source>
        <dbReference type="ARBA" id="ARBA00023237"/>
    </source>
</evidence>
<dbReference type="InterPro" id="IPR011250">
    <property type="entry name" value="OMP/PagP_B-barrel"/>
</dbReference>
<dbReference type="PATRIC" id="fig|864069.3.peg.5318"/>
<evidence type="ECO:0000313" key="8">
    <source>
        <dbReference type="EMBL" id="EIM28358.1"/>
    </source>
</evidence>
<dbReference type="AlphaFoldDB" id="I4YWL6"/>
<evidence type="ECO:0000313" key="9">
    <source>
        <dbReference type="Proteomes" id="UP000003947"/>
    </source>
</evidence>
<dbReference type="RefSeq" id="WP_009764408.1">
    <property type="nucleotide sequence ID" value="NZ_CP141048.1"/>
</dbReference>
<gene>
    <name evidence="8" type="ORF">MicloDRAFT_00049410</name>
</gene>
<evidence type="ECO:0000256" key="6">
    <source>
        <dbReference type="SAM" id="SignalP"/>
    </source>
</evidence>
<dbReference type="InterPro" id="IPR027385">
    <property type="entry name" value="Beta-barrel_OMP"/>
</dbReference>
<evidence type="ECO:0000256" key="3">
    <source>
        <dbReference type="ARBA" id="ARBA00023136"/>
    </source>
</evidence>
<evidence type="ECO:0000256" key="1">
    <source>
        <dbReference type="ARBA" id="ARBA00004442"/>
    </source>
</evidence>
<comment type="similarity">
    <text evidence="5">Belongs to the Omp25/RopB family.</text>
</comment>
<sequence length="252" mass="26078" precursor="true">MKRLVLSLSALLAGPALAADLPARSAPVPPAAPLAVDWSGFYAGVHGAWIGDSGEAERTGVVGVAPAALPTRAGLSGSGLGGGAQLGYLWQVGRVVAGLEADLTAMDVGRSRSGFGSDGGFGLRTELSSQMNWFGTVKGRVGVTLPSLLPMVQETLVYVTGGLALAQVERAARITVVPLGVGPQASGDDWTAGFVVGGGSEHRLTPALSLKSETLYYRLQDETLTLARGGDQASYRFRNDGWISRLGLNVRF</sequence>
<reference evidence="8 9" key="1">
    <citation type="submission" date="2012-02" db="EMBL/GenBank/DDBJ databases">
        <title>Improved High-Quality Draft sequence of Microvirga sp. WSM3557.</title>
        <authorList>
            <consortium name="US DOE Joint Genome Institute"/>
            <person name="Lucas S."/>
            <person name="Han J."/>
            <person name="Lapidus A."/>
            <person name="Cheng J.-F."/>
            <person name="Goodwin L."/>
            <person name="Pitluck S."/>
            <person name="Peters L."/>
            <person name="Zhang X."/>
            <person name="Detter J.C."/>
            <person name="Han C."/>
            <person name="Tapia R."/>
            <person name="Land M."/>
            <person name="Hauser L."/>
            <person name="Kyrpides N."/>
            <person name="Ivanova N."/>
            <person name="Pagani I."/>
            <person name="Brau L."/>
            <person name="Yates R."/>
            <person name="O'Hara G."/>
            <person name="Rui T."/>
            <person name="Howieson J."/>
            <person name="Reeve W."/>
            <person name="Woyke T."/>
        </authorList>
    </citation>
    <scope>NUCLEOTIDE SEQUENCE [LARGE SCALE GENOMIC DNA]</scope>
    <source>
        <strain evidence="8 9">WSM3557</strain>
    </source>
</reference>
<comment type="subcellular location">
    <subcellularLocation>
        <location evidence="1">Cell outer membrane</location>
    </subcellularLocation>
</comment>
<dbReference type="PANTHER" id="PTHR34001">
    <property type="entry name" value="BLL7405 PROTEIN"/>
    <property type="match status" value="1"/>
</dbReference>
<dbReference type="HOGENOM" id="CLU_037100_0_1_5"/>
<dbReference type="eggNOG" id="COG3637">
    <property type="taxonomic scope" value="Bacteria"/>
</dbReference>
<keyword evidence="9" id="KW-1185">Reference proteome</keyword>
<dbReference type="Gene3D" id="2.40.160.20">
    <property type="match status" value="1"/>
</dbReference>
<evidence type="ECO:0000259" key="7">
    <source>
        <dbReference type="Pfam" id="PF13505"/>
    </source>
</evidence>
<dbReference type="STRING" id="864069.MicloDRAFT_00049410"/>
<organism evidence="8 9">
    <name type="scientific">Microvirga lotononidis</name>
    <dbReference type="NCBI Taxonomy" id="864069"/>
    <lineage>
        <taxon>Bacteria</taxon>
        <taxon>Pseudomonadati</taxon>
        <taxon>Pseudomonadota</taxon>
        <taxon>Alphaproteobacteria</taxon>
        <taxon>Hyphomicrobiales</taxon>
        <taxon>Methylobacteriaceae</taxon>
        <taxon>Microvirga</taxon>
    </lineage>
</organism>
<keyword evidence="4" id="KW-0998">Cell outer membrane</keyword>
<proteinExistence type="inferred from homology"/>
<feature type="signal peptide" evidence="6">
    <location>
        <begin position="1"/>
        <end position="18"/>
    </location>
</feature>